<gene>
    <name evidence="3" type="ORF">AADEFJLK_00556</name>
</gene>
<dbReference type="SUPFAM" id="SSF51126">
    <property type="entry name" value="Pectin lyase-like"/>
    <property type="match status" value="1"/>
</dbReference>
<feature type="domain" description="Filamentous haemagglutinin FhaB/tRNA nuclease CdiA-like TPS" evidence="2">
    <location>
        <begin position="42"/>
        <end position="158"/>
    </location>
</feature>
<dbReference type="RefSeq" id="WP_103973215.1">
    <property type="nucleotide sequence ID" value="NZ_PGFZ01000001.1"/>
</dbReference>
<dbReference type="NCBIfam" id="TIGR01901">
    <property type="entry name" value="adhes_NPXG"/>
    <property type="match status" value="1"/>
</dbReference>
<dbReference type="Pfam" id="PF05860">
    <property type="entry name" value="TPS"/>
    <property type="match status" value="1"/>
</dbReference>
<evidence type="ECO:0000259" key="2">
    <source>
        <dbReference type="SMART" id="SM00912"/>
    </source>
</evidence>
<protein>
    <submittedName>
        <fullName evidence="3">Filamentous hemagglutinin</fullName>
    </submittedName>
</protein>
<dbReference type="InterPro" id="IPR050909">
    <property type="entry name" value="Bact_Autotransporter_VF"/>
</dbReference>
<evidence type="ECO:0000256" key="1">
    <source>
        <dbReference type="SAM" id="SignalP"/>
    </source>
</evidence>
<organism evidence="3 4">
    <name type="scientific">Methylovulum psychrotolerans</name>
    <dbReference type="NCBI Taxonomy" id="1704499"/>
    <lineage>
        <taxon>Bacteria</taxon>
        <taxon>Pseudomonadati</taxon>
        <taxon>Pseudomonadota</taxon>
        <taxon>Gammaproteobacteria</taxon>
        <taxon>Methylococcales</taxon>
        <taxon>Methylococcaceae</taxon>
        <taxon>Methylovulum</taxon>
    </lineage>
</organism>
<dbReference type="SMART" id="SM00912">
    <property type="entry name" value="Haemagg_act"/>
    <property type="match status" value="1"/>
</dbReference>
<dbReference type="PANTHER" id="PTHR12338:SF5">
    <property type="entry name" value="ANTIGEN 43-RELATED"/>
    <property type="match status" value="1"/>
</dbReference>
<dbReference type="Proteomes" id="UP000237423">
    <property type="component" value="Unassembled WGS sequence"/>
</dbReference>
<dbReference type="InterPro" id="IPR008638">
    <property type="entry name" value="FhaB/CdiA-like_TPS"/>
</dbReference>
<evidence type="ECO:0000313" key="4">
    <source>
        <dbReference type="Proteomes" id="UP000237423"/>
    </source>
</evidence>
<dbReference type="Pfam" id="PF12545">
    <property type="entry name" value="DUF3739"/>
    <property type="match status" value="1"/>
</dbReference>
<dbReference type="InterPro" id="IPR021026">
    <property type="entry name" value="Filamn_hemagglutn_DUF3739"/>
</dbReference>
<reference evidence="3 4" key="1">
    <citation type="submission" date="2017-11" db="EMBL/GenBank/DDBJ databases">
        <title>Draft Genome Sequence of Methylobacter psychrotolerans Sph1T, an Obligate Methanotroph from Low-Temperature Environments.</title>
        <authorList>
            <person name="Oshkin I.Y."/>
            <person name="Miroshnikov K."/>
            <person name="Belova S.E."/>
            <person name="Korzhenkov A."/>
            <person name="Toshchakov S.V."/>
            <person name="Dedysh S.N."/>
        </authorList>
    </citation>
    <scope>NUCLEOTIDE SEQUENCE [LARGE SCALE GENOMIC DNA]</scope>
    <source>
        <strain evidence="3 4">Sph1</strain>
    </source>
</reference>
<dbReference type="InterPro" id="IPR012334">
    <property type="entry name" value="Pectin_lyas_fold"/>
</dbReference>
<dbReference type="InterPro" id="IPR011050">
    <property type="entry name" value="Pectin_lyase_fold/virulence"/>
</dbReference>
<feature type="signal peptide" evidence="1">
    <location>
        <begin position="1"/>
        <end position="43"/>
    </location>
</feature>
<dbReference type="Gene3D" id="2.160.20.10">
    <property type="entry name" value="Single-stranded right-handed beta-helix, Pectin lyase-like"/>
    <property type="match status" value="2"/>
</dbReference>
<evidence type="ECO:0000313" key="3">
    <source>
        <dbReference type="EMBL" id="POZ53529.1"/>
    </source>
</evidence>
<feature type="chain" id="PRO_5015480134" evidence="1">
    <location>
        <begin position="44"/>
        <end position="3615"/>
    </location>
</feature>
<name>A0A2S5CRS8_9GAMM</name>
<dbReference type="EMBL" id="PGFZ01000001">
    <property type="protein sequence ID" value="POZ53529.1"/>
    <property type="molecule type" value="Genomic_DNA"/>
</dbReference>
<sequence>MAKKLKVAPENSIPSFKLRPLPACIRMAVASGMLMGAVTPAQAELPIPAEVLNSMGASSLHYNDNGNTMVIDQSSQNAIYNWKEYNVGEHNKVEYDQPNSSSVALNRIFQGTPSQILGEISSNGQVYLYNQNGFVFGKDSVVNVNTLVASSLAISDEVLTAGLTKQNTSSLDKPALGGSDTLAGSAIVVEKGAKITATGDTNNDGLVVMAAPTVTNKGSIATNEFGQVIMVASQDRVYLQPSQSSQFKGLLVEVQTGGKVSNVGDIVAHQGNITLEGFAVNQGGTLTATTSVNVNGSIRLLAQENAAIGSTKIYATSTTRAADNGDGLGTQSSVTFDSGSVTQIVADTASTDTAIDGKVQAQSYMEVVGNQIHMKANSEIVAPYAQINMLATNNVANDVDSTKADFTIVHNVAPTDNPNKSRILVDTNATIDVSGIQHVQVAMERNVGQVSVQTFDLRDSPFQKGGVLQGQTVLVDVRDKTPIVDTSGAVNGIGRTVQERMTQGGTVNLTSNGDVVLNTGSVVNIAGGSVDYQSGYINTTKLVTDYGAIVDISNADPNQHYISIFGVVTEAHSKWGVTTNWTNSPIFGQGQYEAGYTEGKSAGSLNIETPLLSWNADLVAGSTAGRYQRDLTDTPFGGAFIINTDDTAAGRVSAQDVVFQKDASSAALSMADAFPTDADGKSTALTLSDALLNASGVEKVLVKTSGNIKIAANAEIDRQGADISLKGGSIDVYGSIHAAGGSIVMATDAVNNTSGKTAELTVAGSAKLNVSGLWIDDYRTWFDNSSALSDGPFQPLYIDAGKVSLTASGGDLTVAAGSEIRADGGALLSVDNVVTGGKGGAISLAALPDINGKASAVHLYGHLSAWGLEEGGSLNLSSGKIVIGTVDTNDINNGGNAPLILTTDYVNGLLQHSGFSDLTLTSNSDSLTLSGGSSLKFQGADYAQVLLVAKNRVVNDLTFHPASRDFITALTHLETLPEQLRNPVNLSLKALSGIAIEKGSEIIGDTGAAISLATTTKGIYVDGTIAAPAGSINLTLAADTQLTVYDASQAIWLGSEAQLLAKGATRLNPVNGLNVHSGEVLDGGTVTLTANEGYVIQEKGALIDVSGTQAVLDVPKIDQVTSATIYEPTTIASNAGAIKISAGEGIDLEGVIQGNAGSSSTKAGRLDVTIDSSLRSIDTSGSGVSLVFPQNEKIVQITQHTGSVLGDLKYGDKLDSYDPNSPALDKSSLNGKARISSDLIENGGFSDVRLKSNASVVVDGAAAIRSDIRFVGAVNLTAKDRLELTSQKVSWEAAYTAQGISEGSEGNAVNLNSAYFKAGWDTWLSKPDTSALTVGDGKLSVHSQWTDLVGYLSMDGLAQVNLNSRHELRTTGNFDSDPASATKYEYIGFLRTAANLNLTASQIYPSTLTKYTFSVDSTLNPEGAIRISGNAYKDATPLSANGELSFEAANIHQNGILRAPFGSINLTAGTTLGLGPKSITSVSADGKTIPFGNTLGGLYWTYILNNNQNVVYDDASQGYLSIQSKKINLSSPDVALAKGSTVDIAGGGDLYAYEFIKGAGGSADYLLPGSAAYQGGFAVVPSQGKASLSPVDPHEQTLLGVLSEQEQERYTAGSQIYLSGAEGLPAGTYTIMPAHYALLPGAYLVTPQANSQDLSVSTHNTAGQEIIAGYYTNSVTGTHDSRTSGFLIESGADVRKHSQYTESSANSFFTALAATNGTSVPLIPKDSGQVAIDVANQLLIEGSINSAAASDKNGVGRGGKLDITSANGITVVADSGSSASGVRIKASDLNNLNLDSLLLGGIRSRDNATGETDLLVTTRKVDIAGGVDLTVKDLVLAATDKVVVESGAVLKAGQAVNTGDTVYKVTGLSQAPDPKHPGQTVDVAGYGALLRVSSDKQVSLSADSVLNTSSTASGDLVIKSGATITGITDGNSTSLASVLLDSSKATHLSSAANILMHGGSLSLNANTINIGEVGKGAVANALSLNNLQLTNLVVDELLLNSRHTINFYGDVGQTDSTGQLLKNADGSLVALKFGALTVNAAGLAGFGGKDNTVKLQADTLAVGNSTGAKSSLGAGSGKLELLTDDYTQAAGAFAMRGFNSVTITPLNGTKNASQFHIDGTGSLTVAGDLHVTSDYLTATGGADLTINALGHAVSFANAGQTDTSMASGFGATLNIAANSVDFNTNALLYSGKLALQAKTGDVTVGEQADIHLEGKAVQFADVIKYTPGGIFSAVAGTGKITLSAGSNVNMDTGGGGAAGGQLILKAPTQTIDLLGTLSANSGSTIIELAKFDAAANFDQWTAKLNDIGISGSVYFRSTEDALVQQAGNTLTAASVTLVSDQKGIDLAGTVNTANANGGGAIALYAGDKVTLESTAVLNTKGATGGDVLLSSVDSDKDGVSGISIKSGAAIDVSGSTAAQGGDVTLRALRDTGSIIKIDPVAANTVKGAKHFYAEGVQQYTNADIANGVIDSTVIAAIQADTSAYMSATNMAQVANLIHGATLRPGVEIDYDGALTVQDTWDFATWRYGNDVAGNLVLNASGKLTVANSITDGYVQQSNAILGFIDLGNGELGDPYVLQAGNSWSYQLAAGADLGSADNFATINNAAHSLDIAGHKDHPVTIRTGVGDIKLAAGGDIIFENKYGNSTVYTGGTLSDTNPYGSLDNGSPDASLLSNPAYANLAAADYGVNGGDIVMATENNIVNQLDLSKPNNQQFLTNWLVRVGDWGSVASTKIATAWGVNVNNFHQNVGSFGGGNVTINAGKNISDLSVMMPSTGKQVGKITGFADDGVTPVFANNAVEIGGGGQMAIHAGGNVAGGAYLLGKGIGSISADGEITGGKQFVNGPQLVMGDSTLALEAKRGISVTAVSDQMSISPDTQFYTYTDTSSLTANALSGDVYLGADTSIIANYLNLTTVVQNTSAVYPVNLASTAFGGSIKLDTVKLFPASSSTVSLLAQQNIMSNKSKLTDGLVMLDIDKSKLPSALLPFLLADDFSGLFTVPAVPGSTTVPSSTGLLHKNDLQPARLVTQEGDIKDIQVVLSKQSIIQAGRDLTNVKLDIQNINSTDSTVLAAGRDIVQPTLLSSIGALNLSNAATTFIRVTGPGDVLVKTGRNLDLGISKGIITSGNELNTNLSSTGADITVLAGLNGHDLNYTGFISSYLSAYPSDNNYASVSTLITNYMRQHLNDSTLSTADALKLFKNLDVADYAAIQTQLTALILPVYQNHSNLSYQGVSNADVIAALSDSASSKYNAMVDKYLQHFAVAEQFNSATATITAFMQERTGNTELTAAQALTLFKDLGSNDYVTIQQKLNNALLPVYYNEINEAGSASAVDKTLGNDRAYTAINTLFPGSELKTADAAYPWKGDVNMAFSTIQTDEGGDVNLLVPGGKTTVGLSFAFPGLEGKASSDLGIIAQQAGDINVFTRGDFAVNLSRVFAQSGGNVGIWSTEGNIDAGRGAKTALTIPETNVSYSSSGKLTVVKPAVSGSGIRAAASLKSKSGQGNVALFAPGGVVNAGEAGIGGKNVTISATAVLGANNIQVGPGGTGTGVPSASVGSLAAGLTGVSNSTANVSQMAQATAESNENDNDKKRKNKKLGVLSVDFIGHGDESKNKIRPAS</sequence>
<keyword evidence="1" id="KW-0732">Signal</keyword>
<comment type="caution">
    <text evidence="3">The sequence shown here is derived from an EMBL/GenBank/DDBJ whole genome shotgun (WGS) entry which is preliminary data.</text>
</comment>
<dbReference type="PANTHER" id="PTHR12338">
    <property type="entry name" value="AUTOTRANSPORTER"/>
    <property type="match status" value="1"/>
</dbReference>
<proteinExistence type="predicted"/>
<accession>A0A2S5CRS8</accession>